<sequence>MALENITEEIERIEAELEELNRTTFEQSMKLTEDIKQQTSTPAHQTFRKSDSGIMSEGPTEIRI</sequence>
<gene>
    <name evidence="2" type="ORF">CGI_10014857</name>
</gene>
<reference evidence="2" key="1">
    <citation type="journal article" date="2012" name="Nature">
        <title>The oyster genome reveals stress adaptation and complexity of shell formation.</title>
        <authorList>
            <person name="Zhang G."/>
            <person name="Fang X."/>
            <person name="Guo X."/>
            <person name="Li L."/>
            <person name="Luo R."/>
            <person name="Xu F."/>
            <person name="Yang P."/>
            <person name="Zhang L."/>
            <person name="Wang X."/>
            <person name="Qi H."/>
            <person name="Xiong Z."/>
            <person name="Que H."/>
            <person name="Xie Y."/>
            <person name="Holland P.W."/>
            <person name="Paps J."/>
            <person name="Zhu Y."/>
            <person name="Wu F."/>
            <person name="Chen Y."/>
            <person name="Wang J."/>
            <person name="Peng C."/>
            <person name="Meng J."/>
            <person name="Yang L."/>
            <person name="Liu J."/>
            <person name="Wen B."/>
            <person name="Zhang N."/>
            <person name="Huang Z."/>
            <person name="Zhu Q."/>
            <person name="Feng Y."/>
            <person name="Mount A."/>
            <person name="Hedgecock D."/>
            <person name="Xu Z."/>
            <person name="Liu Y."/>
            <person name="Domazet-Loso T."/>
            <person name="Du Y."/>
            <person name="Sun X."/>
            <person name="Zhang S."/>
            <person name="Liu B."/>
            <person name="Cheng P."/>
            <person name="Jiang X."/>
            <person name="Li J."/>
            <person name="Fan D."/>
            <person name="Wang W."/>
            <person name="Fu W."/>
            <person name="Wang T."/>
            <person name="Wang B."/>
            <person name="Zhang J."/>
            <person name="Peng Z."/>
            <person name="Li Y."/>
            <person name="Li N."/>
            <person name="Wang J."/>
            <person name="Chen M."/>
            <person name="He Y."/>
            <person name="Tan F."/>
            <person name="Song X."/>
            <person name="Zheng Q."/>
            <person name="Huang R."/>
            <person name="Yang H."/>
            <person name="Du X."/>
            <person name="Chen L."/>
            <person name="Yang M."/>
            <person name="Gaffney P.M."/>
            <person name="Wang S."/>
            <person name="Luo L."/>
            <person name="She Z."/>
            <person name="Ming Y."/>
            <person name="Huang W."/>
            <person name="Zhang S."/>
            <person name="Huang B."/>
            <person name="Zhang Y."/>
            <person name="Qu T."/>
            <person name="Ni P."/>
            <person name="Miao G."/>
            <person name="Wang J."/>
            <person name="Wang Q."/>
            <person name="Steinberg C.E."/>
            <person name="Wang H."/>
            <person name="Li N."/>
            <person name="Qian L."/>
            <person name="Zhang G."/>
            <person name="Li Y."/>
            <person name="Yang H."/>
            <person name="Liu X."/>
            <person name="Wang J."/>
            <person name="Yin Y."/>
            <person name="Wang J."/>
        </authorList>
    </citation>
    <scope>NUCLEOTIDE SEQUENCE [LARGE SCALE GENOMIC DNA]</scope>
    <source>
        <strain evidence="2">05x7-T-G4-1.051#20</strain>
    </source>
</reference>
<evidence type="ECO:0000256" key="1">
    <source>
        <dbReference type="SAM" id="MobiDB-lite"/>
    </source>
</evidence>
<evidence type="ECO:0000313" key="2">
    <source>
        <dbReference type="EMBL" id="EKC32663.1"/>
    </source>
</evidence>
<name>K1QFL2_MAGGI</name>
<feature type="region of interest" description="Disordered" evidence="1">
    <location>
        <begin position="33"/>
        <end position="64"/>
    </location>
</feature>
<protein>
    <submittedName>
        <fullName evidence="2">Uncharacterized protein</fullName>
    </submittedName>
</protein>
<accession>K1QFL2</accession>
<proteinExistence type="predicted"/>
<dbReference type="HOGENOM" id="CLU_2869773_0_0_1"/>
<dbReference type="EMBL" id="JH817036">
    <property type="protein sequence ID" value="EKC32663.1"/>
    <property type="molecule type" value="Genomic_DNA"/>
</dbReference>
<dbReference type="AlphaFoldDB" id="K1QFL2"/>
<dbReference type="InParanoid" id="K1QFL2"/>
<organism evidence="2">
    <name type="scientific">Magallana gigas</name>
    <name type="common">Pacific oyster</name>
    <name type="synonym">Crassostrea gigas</name>
    <dbReference type="NCBI Taxonomy" id="29159"/>
    <lineage>
        <taxon>Eukaryota</taxon>
        <taxon>Metazoa</taxon>
        <taxon>Spiralia</taxon>
        <taxon>Lophotrochozoa</taxon>
        <taxon>Mollusca</taxon>
        <taxon>Bivalvia</taxon>
        <taxon>Autobranchia</taxon>
        <taxon>Pteriomorphia</taxon>
        <taxon>Ostreida</taxon>
        <taxon>Ostreoidea</taxon>
        <taxon>Ostreidae</taxon>
        <taxon>Magallana</taxon>
    </lineage>
</organism>